<evidence type="ECO:0000313" key="3">
    <source>
        <dbReference type="Proteomes" id="UP001224122"/>
    </source>
</evidence>
<dbReference type="InterPro" id="IPR018310">
    <property type="entry name" value="Put_endonuclease_Z1-dom"/>
</dbReference>
<reference evidence="2 3" key="1">
    <citation type="submission" date="2023-07" db="EMBL/GenBank/DDBJ databases">
        <title>Genomic Encyclopedia of Type Strains, Phase IV (KMG-IV): sequencing the most valuable type-strain genomes for metagenomic binning, comparative biology and taxonomic classification.</title>
        <authorList>
            <person name="Goeker M."/>
        </authorList>
    </citation>
    <scope>NUCLEOTIDE SEQUENCE [LARGE SCALE GENOMIC DNA]</scope>
    <source>
        <strain evidence="2 3">DSM 27594</strain>
    </source>
</reference>
<protein>
    <recommendedName>
        <fullName evidence="1">Putative endonuclease Z1 domain-containing protein</fullName>
    </recommendedName>
</protein>
<keyword evidence="3" id="KW-1185">Reference proteome</keyword>
<feature type="domain" description="Putative endonuclease Z1" evidence="1">
    <location>
        <begin position="394"/>
        <end position="619"/>
    </location>
</feature>
<name>A0ABT9XNH1_9BACI</name>
<dbReference type="RefSeq" id="WP_307403786.1">
    <property type="nucleotide sequence ID" value="NZ_JAUSTW010000001.1"/>
</dbReference>
<proteinExistence type="predicted"/>
<comment type="caution">
    <text evidence="2">The sequence shown here is derived from an EMBL/GenBank/DDBJ whole genome shotgun (WGS) entry which is preliminary data.</text>
</comment>
<evidence type="ECO:0000259" key="1">
    <source>
        <dbReference type="Pfam" id="PF10593"/>
    </source>
</evidence>
<organism evidence="2 3">
    <name type="scientific">Neobacillus ginsengisoli</name>
    <dbReference type="NCBI Taxonomy" id="904295"/>
    <lineage>
        <taxon>Bacteria</taxon>
        <taxon>Bacillati</taxon>
        <taxon>Bacillota</taxon>
        <taxon>Bacilli</taxon>
        <taxon>Bacillales</taxon>
        <taxon>Bacillaceae</taxon>
        <taxon>Neobacillus</taxon>
    </lineage>
</organism>
<sequence length="856" mass="98699">MDRLIIAISVIVRQLQRGIGTLEELLDRYVDPVDADALTEEEKEEIAPQILRKREFEDARRFSETEDPALIVDPEGHEEWFGNWLLENNSETKRYHWNRLEKFLEKKFTQKMSPKQAGEIINSIDNASNKVVERLENPTRASFTTKGLVIGHVQSGKTANFTAVIAKAVDAGYRFIIVFAGLHNNLRSQTQLRLDSELTGEPFTEDVEHVEIPQLANRQWVRLTDEGDFTDRTTLRLDTLAQSGRPILVVMKKKPQIMRKLLRWIKKAPEEVRRTIPLLVIDDEADQASTDTGRNGKTSPTNAHIRLILRYFTKHAYVGYTATPFANLLINMKTNSEELRRDLYPRNFIVSLPRPNDYIGAEQIFSKGQAKYFVRYVPDVEVANFNVKKEKDSELRKSILSFCLSAAARYHRNHKHKPMTMLIHTTHLQDGHSTMKEIVEDYRQELIDKLESQNPETIYSEFEKLWTEDFVLTTHQLYPSRNIDFNEIKPFILEFLNDLDILELNARSTDVLDYTQKTDLKVIAIGGNTLSRGLTLEGLMTSYFIRKSNAYDTLLQMGRWFGYREGYEDLTRVYTSKKLAGYFEDLAIVEQEIREELYRYDEDGVTPAQVAVKIRAHKEMKITAPNKMGAAKTVEPTYSGKLAQTIWLPLDNPEILRYNLAVAEEFIAEISSAETWIQEKGNHLVYGIHVNKIIRVLESFDFTNQSGFDTDAIISYIRRVSTEFQQKELTIWNVGIPGKQNEEPLGNNKISFNNIEMIPVTRSKRKGESKVGVLTGDEDLFMDNYDGSDPHKRDNPLLLIYRIWKNSVPERNKLGRLESLFNESQEKEDVIGLSIVFPKSRNQPEDYVAQPVESRG</sequence>
<accession>A0ABT9XNH1</accession>
<dbReference type="Pfam" id="PF10593">
    <property type="entry name" value="Z1"/>
    <property type="match status" value="1"/>
</dbReference>
<dbReference type="Proteomes" id="UP001224122">
    <property type="component" value="Unassembled WGS sequence"/>
</dbReference>
<evidence type="ECO:0000313" key="2">
    <source>
        <dbReference type="EMBL" id="MDQ0197087.1"/>
    </source>
</evidence>
<gene>
    <name evidence="2" type="ORF">J2S10_000192</name>
</gene>
<dbReference type="EMBL" id="JAUSTW010000001">
    <property type="protein sequence ID" value="MDQ0197087.1"/>
    <property type="molecule type" value="Genomic_DNA"/>
</dbReference>